<evidence type="ECO:0000259" key="3">
    <source>
        <dbReference type="PROSITE" id="PS50878"/>
    </source>
</evidence>
<dbReference type="InterPro" id="IPR000477">
    <property type="entry name" value="RT_dom"/>
</dbReference>
<dbReference type="InterPro" id="IPR051320">
    <property type="entry name" value="Viral_Replic_Matur_Polypro"/>
</dbReference>
<feature type="domain" description="Reverse transcriptase" evidence="3">
    <location>
        <begin position="90"/>
        <end position="278"/>
    </location>
</feature>
<dbReference type="Pfam" id="PF00078">
    <property type="entry name" value="RVT_1"/>
    <property type="match status" value="1"/>
</dbReference>
<feature type="non-terminal residue" evidence="4">
    <location>
        <position position="499"/>
    </location>
</feature>
<dbReference type="Proteomes" id="UP001333110">
    <property type="component" value="Unassembled WGS sequence"/>
</dbReference>
<dbReference type="InterPro" id="IPR036397">
    <property type="entry name" value="RNaseH_sf"/>
</dbReference>
<evidence type="ECO:0000313" key="5">
    <source>
        <dbReference type="Proteomes" id="UP001333110"/>
    </source>
</evidence>
<name>A0AAN7MRE0_MYCAM</name>
<comment type="similarity">
    <text evidence="1">Belongs to the beta type-B retroviral polymerase family. HERV class-II K(HML-2) pol subfamily.</text>
</comment>
<dbReference type="GO" id="GO:0003676">
    <property type="term" value="F:nucleic acid binding"/>
    <property type="evidence" value="ECO:0007669"/>
    <property type="project" value="InterPro"/>
</dbReference>
<dbReference type="Gene3D" id="3.30.420.10">
    <property type="entry name" value="Ribonuclease H-like superfamily/Ribonuclease H"/>
    <property type="match status" value="1"/>
</dbReference>
<reference evidence="4 5" key="1">
    <citation type="journal article" date="2023" name="J. Hered.">
        <title>Chromosome-level genome of the wood stork (Mycteria americana) provides insight into avian chromosome evolution.</title>
        <authorList>
            <person name="Flamio R. Jr."/>
            <person name="Ramstad K.M."/>
        </authorList>
    </citation>
    <scope>NUCLEOTIDE SEQUENCE [LARGE SCALE GENOMIC DNA]</scope>
    <source>
        <strain evidence="4">JAX WOST 10</strain>
    </source>
</reference>
<evidence type="ECO:0000256" key="1">
    <source>
        <dbReference type="ARBA" id="ARBA00010879"/>
    </source>
</evidence>
<sequence>MSSTRFAIKDHHENILGFDVLNGQTWCLPNGSVWSFGSNIDPNPSRNREAPVRALRAAPALPESKITNVPQYPISAVARNGISEVIADLEKRQIISRTLSPYNSPVWPVRKPDGRWRLTVDYRRLNANTAPLTATVPNMANLMATLQAAAHPWMAALDVKDMFFMVPLKEEDKEKLAFTWEGIQYTFNRLPQGYKHSPTIAHAALAELLQTVSLPQEVKLYQYIDDILIGGTSPEKVGEAAAAVWQALNKAEIEIPPGKCQGPSKEPNGVSPNMLLTVTCSKLGPMGQKDLYCLAQPHLKKQNNDTLNGKRDFLVRAVKQVEKIHQGQPVQTRGPFNLLEAILKGTAPPEGVAQKPTVRKWYAYLTGVAENMQLTEGHTKVSKLQVPINTDPLALQQPFKPSPILDAPPLTEGTPTENIWFTDASAKRVNGKWQYKAVALDITTGRQVVEEGEGSAQVGEIRAVVLAAQNGAKIIYVDSYAVWAGATQWLCQWETLNWE</sequence>
<dbReference type="AlphaFoldDB" id="A0AAN7MRE0"/>
<protein>
    <recommendedName>
        <fullName evidence="2">ribonuclease H</fullName>
        <ecNumber evidence="2">3.1.26.4</ecNumber>
    </recommendedName>
</protein>
<keyword evidence="5" id="KW-1185">Reference proteome</keyword>
<dbReference type="PANTHER" id="PTHR33064">
    <property type="entry name" value="POL PROTEIN"/>
    <property type="match status" value="1"/>
</dbReference>
<dbReference type="EMBL" id="JAUNZN010000018">
    <property type="protein sequence ID" value="KAK4810969.1"/>
    <property type="molecule type" value="Genomic_DNA"/>
</dbReference>
<dbReference type="EC" id="3.1.26.4" evidence="2"/>
<gene>
    <name evidence="4" type="ORF">QYF61_014441</name>
</gene>
<dbReference type="GO" id="GO:0004523">
    <property type="term" value="F:RNA-DNA hybrid ribonuclease activity"/>
    <property type="evidence" value="ECO:0007669"/>
    <property type="project" value="UniProtKB-EC"/>
</dbReference>
<dbReference type="InterPro" id="IPR043502">
    <property type="entry name" value="DNA/RNA_pol_sf"/>
</dbReference>
<evidence type="ECO:0000313" key="4">
    <source>
        <dbReference type="EMBL" id="KAK4810969.1"/>
    </source>
</evidence>
<organism evidence="4 5">
    <name type="scientific">Mycteria americana</name>
    <name type="common">Wood stork</name>
    <dbReference type="NCBI Taxonomy" id="33587"/>
    <lineage>
        <taxon>Eukaryota</taxon>
        <taxon>Metazoa</taxon>
        <taxon>Chordata</taxon>
        <taxon>Craniata</taxon>
        <taxon>Vertebrata</taxon>
        <taxon>Euteleostomi</taxon>
        <taxon>Archelosauria</taxon>
        <taxon>Archosauria</taxon>
        <taxon>Dinosauria</taxon>
        <taxon>Saurischia</taxon>
        <taxon>Theropoda</taxon>
        <taxon>Coelurosauria</taxon>
        <taxon>Aves</taxon>
        <taxon>Neognathae</taxon>
        <taxon>Neoaves</taxon>
        <taxon>Aequornithes</taxon>
        <taxon>Ciconiiformes</taxon>
        <taxon>Ciconiidae</taxon>
        <taxon>Mycteria</taxon>
    </lineage>
</organism>
<accession>A0AAN7MRE0</accession>
<dbReference type="PROSITE" id="PS50878">
    <property type="entry name" value="RT_POL"/>
    <property type="match status" value="1"/>
</dbReference>
<dbReference type="InterPro" id="IPR043128">
    <property type="entry name" value="Rev_trsase/Diguanyl_cyclase"/>
</dbReference>
<dbReference type="PANTHER" id="PTHR33064:SF29">
    <property type="entry name" value="PEPTIDASE A2 DOMAIN-CONTAINING PROTEIN-RELATED"/>
    <property type="match status" value="1"/>
</dbReference>
<proteinExistence type="inferred from homology"/>
<dbReference type="InterPro" id="IPR012337">
    <property type="entry name" value="RNaseH-like_sf"/>
</dbReference>
<dbReference type="Gene3D" id="3.10.10.10">
    <property type="entry name" value="HIV Type 1 Reverse Transcriptase, subunit A, domain 1"/>
    <property type="match status" value="1"/>
</dbReference>
<dbReference type="GO" id="GO:0006259">
    <property type="term" value="P:DNA metabolic process"/>
    <property type="evidence" value="ECO:0007669"/>
    <property type="project" value="UniProtKB-ARBA"/>
</dbReference>
<dbReference type="SUPFAM" id="SSF53098">
    <property type="entry name" value="Ribonuclease H-like"/>
    <property type="match status" value="1"/>
</dbReference>
<dbReference type="Gene3D" id="3.30.70.270">
    <property type="match status" value="1"/>
</dbReference>
<evidence type="ECO:0000256" key="2">
    <source>
        <dbReference type="ARBA" id="ARBA00012180"/>
    </source>
</evidence>
<dbReference type="SUPFAM" id="SSF56672">
    <property type="entry name" value="DNA/RNA polymerases"/>
    <property type="match status" value="1"/>
</dbReference>
<comment type="caution">
    <text evidence="4">The sequence shown here is derived from an EMBL/GenBank/DDBJ whole genome shotgun (WGS) entry which is preliminary data.</text>
</comment>